<accession>A0ABX7QHV5</accession>
<evidence type="ECO:0000313" key="1">
    <source>
        <dbReference type="EMBL" id="QSW89949.1"/>
    </source>
</evidence>
<dbReference type="RefSeq" id="WP_207297123.1">
    <property type="nucleotide sequence ID" value="NZ_CP071448.1"/>
</dbReference>
<dbReference type="Proteomes" id="UP000663440">
    <property type="component" value="Chromosome"/>
</dbReference>
<evidence type="ECO:0008006" key="3">
    <source>
        <dbReference type="Google" id="ProtNLM"/>
    </source>
</evidence>
<sequence length="109" mass="12626">MKKSLLLVIMILLFGICFLFNSCKEKNKNEIKITESQALKIANRYGISGDNVLIYFNTYTYSKTSLGYKNGKRKLYYWNVSKECNHCPMIQIDAVTGNVFSEGKYDYVH</sequence>
<proteinExistence type="predicted"/>
<dbReference type="EMBL" id="CP071448">
    <property type="protein sequence ID" value="QSW89949.1"/>
    <property type="molecule type" value="Genomic_DNA"/>
</dbReference>
<keyword evidence="2" id="KW-1185">Reference proteome</keyword>
<evidence type="ECO:0000313" key="2">
    <source>
        <dbReference type="Proteomes" id="UP000663440"/>
    </source>
</evidence>
<gene>
    <name evidence="1" type="ORF">J0383_03815</name>
</gene>
<organism evidence="1 2">
    <name type="scientific">Flavobacterium endoglycinae</name>
    <dbReference type="NCBI Taxonomy" id="2816357"/>
    <lineage>
        <taxon>Bacteria</taxon>
        <taxon>Pseudomonadati</taxon>
        <taxon>Bacteroidota</taxon>
        <taxon>Flavobacteriia</taxon>
        <taxon>Flavobacteriales</taxon>
        <taxon>Flavobacteriaceae</taxon>
        <taxon>Flavobacterium</taxon>
    </lineage>
</organism>
<name>A0ABX7QHV5_9FLAO</name>
<protein>
    <recommendedName>
        <fullName evidence="3">DUF4258 domain-containing protein</fullName>
    </recommendedName>
</protein>
<reference evidence="1 2" key="1">
    <citation type="submission" date="2021-03" db="EMBL/GenBank/DDBJ databases">
        <title>Flavobacterium kribbensis sp. nov, an endophytic bacteria, isolated from soybean.</title>
        <authorList>
            <person name="Lee J."/>
            <person name="Seo J."/>
        </authorList>
    </citation>
    <scope>NUCLEOTIDE SEQUENCE [LARGE SCALE GENOMIC DNA]</scope>
    <source>
        <strain evidence="1 2">BB8</strain>
    </source>
</reference>